<evidence type="ECO:0000313" key="1">
    <source>
        <dbReference type="EMBL" id="KAK7337246.1"/>
    </source>
</evidence>
<protein>
    <submittedName>
        <fullName evidence="1">Uncharacterized protein</fullName>
    </submittedName>
</protein>
<proteinExistence type="predicted"/>
<dbReference type="EMBL" id="JAYMYQ010000004">
    <property type="protein sequence ID" value="KAK7337246.1"/>
    <property type="molecule type" value="Genomic_DNA"/>
</dbReference>
<gene>
    <name evidence="1" type="ORF">VNO77_17811</name>
</gene>
<keyword evidence="2" id="KW-1185">Reference proteome</keyword>
<accession>A0AAN9LJU3</accession>
<reference evidence="1 2" key="1">
    <citation type="submission" date="2024-01" db="EMBL/GenBank/DDBJ databases">
        <title>The genomes of 5 underutilized Papilionoideae crops provide insights into root nodulation and disease resistanc.</title>
        <authorList>
            <person name="Jiang F."/>
        </authorList>
    </citation>
    <scope>NUCLEOTIDE SEQUENCE [LARGE SCALE GENOMIC DNA]</scope>
    <source>
        <strain evidence="1">LVBAO_FW01</strain>
        <tissue evidence="1">Leaves</tissue>
    </source>
</reference>
<dbReference type="Proteomes" id="UP001367508">
    <property type="component" value="Unassembled WGS sequence"/>
</dbReference>
<evidence type="ECO:0000313" key="2">
    <source>
        <dbReference type="Proteomes" id="UP001367508"/>
    </source>
</evidence>
<name>A0AAN9LJU3_CANGL</name>
<dbReference type="AlphaFoldDB" id="A0AAN9LJU3"/>
<organism evidence="1 2">
    <name type="scientific">Canavalia gladiata</name>
    <name type="common">Sword bean</name>
    <name type="synonym">Dolichos gladiatus</name>
    <dbReference type="NCBI Taxonomy" id="3824"/>
    <lineage>
        <taxon>Eukaryota</taxon>
        <taxon>Viridiplantae</taxon>
        <taxon>Streptophyta</taxon>
        <taxon>Embryophyta</taxon>
        <taxon>Tracheophyta</taxon>
        <taxon>Spermatophyta</taxon>
        <taxon>Magnoliopsida</taxon>
        <taxon>eudicotyledons</taxon>
        <taxon>Gunneridae</taxon>
        <taxon>Pentapetalae</taxon>
        <taxon>rosids</taxon>
        <taxon>fabids</taxon>
        <taxon>Fabales</taxon>
        <taxon>Fabaceae</taxon>
        <taxon>Papilionoideae</taxon>
        <taxon>50 kb inversion clade</taxon>
        <taxon>NPAAA clade</taxon>
        <taxon>indigoferoid/millettioid clade</taxon>
        <taxon>Phaseoleae</taxon>
        <taxon>Canavalia</taxon>
    </lineage>
</organism>
<comment type="caution">
    <text evidence="1">The sequence shown here is derived from an EMBL/GenBank/DDBJ whole genome shotgun (WGS) entry which is preliminary data.</text>
</comment>
<sequence>MLNIRGYYTNLDSRYLLLFWARSIIYSIESNVAELDEISRGYTMLFCFISNLECISGPFGLLEKTNFR</sequence>